<keyword evidence="1 6" id="KW-0597">Phosphoprotein</keyword>
<sequence length="231" mass="26457">MAVRIFLVEDEISIRDALKLNLELEGYEVVSTADGKRVLKMFKEQHFDLVLLDIMLPEVSGLELCEQIRLVNMDIPIIFLTAKDTTADKVTGLKKGADDYIVKPFNLEELLLRIQILLKRSQGTTSTSLESFEFGINKANFKTYEAIGNQGAFKLTKKEAMLLKLLIERRGEVVSRQQILQSVWGYDVYPSTRTIDNFILSFRKYFEEDPKSPSFFHSVRGVGYKFVIEEG</sequence>
<dbReference type="CDD" id="cd17574">
    <property type="entry name" value="REC_OmpR"/>
    <property type="match status" value="1"/>
</dbReference>
<name>A0A6S6U7A3_9BACT</name>
<feature type="domain" description="OmpR/PhoB-type" evidence="9">
    <location>
        <begin position="129"/>
        <end position="228"/>
    </location>
</feature>
<dbReference type="Gene3D" id="3.40.50.2300">
    <property type="match status" value="1"/>
</dbReference>
<evidence type="ECO:0000256" key="2">
    <source>
        <dbReference type="ARBA" id="ARBA00023012"/>
    </source>
</evidence>
<dbReference type="SMART" id="SM00862">
    <property type="entry name" value="Trans_reg_C"/>
    <property type="match status" value="1"/>
</dbReference>
<evidence type="ECO:0000259" key="8">
    <source>
        <dbReference type="PROSITE" id="PS50110"/>
    </source>
</evidence>
<dbReference type="CDD" id="cd00383">
    <property type="entry name" value="trans_reg_C"/>
    <property type="match status" value="1"/>
</dbReference>
<feature type="modified residue" description="4-aspartylphosphate" evidence="6">
    <location>
        <position position="53"/>
    </location>
</feature>
<proteinExistence type="predicted"/>
<accession>A0A6S6U7A3</accession>
<keyword evidence="3" id="KW-0805">Transcription regulation</keyword>
<reference evidence="10" key="1">
    <citation type="submission" date="2020-01" db="EMBL/GenBank/DDBJ databases">
        <authorList>
            <person name="Meier V. D."/>
            <person name="Meier V D."/>
        </authorList>
    </citation>
    <scope>NUCLEOTIDE SEQUENCE</scope>
    <source>
        <strain evidence="10">HLG_WM_MAG_10</strain>
    </source>
</reference>
<feature type="DNA-binding region" description="OmpR/PhoB-type" evidence="7">
    <location>
        <begin position="129"/>
        <end position="228"/>
    </location>
</feature>
<evidence type="ECO:0000256" key="7">
    <source>
        <dbReference type="PROSITE-ProRule" id="PRU01091"/>
    </source>
</evidence>
<evidence type="ECO:0000256" key="3">
    <source>
        <dbReference type="ARBA" id="ARBA00023015"/>
    </source>
</evidence>
<evidence type="ECO:0000259" key="9">
    <source>
        <dbReference type="PROSITE" id="PS51755"/>
    </source>
</evidence>
<dbReference type="InterPro" id="IPR001867">
    <property type="entry name" value="OmpR/PhoB-type_DNA-bd"/>
</dbReference>
<dbReference type="Pfam" id="PF00072">
    <property type="entry name" value="Response_reg"/>
    <property type="match status" value="1"/>
</dbReference>
<dbReference type="Gene3D" id="6.10.250.690">
    <property type="match status" value="1"/>
</dbReference>
<evidence type="ECO:0000256" key="1">
    <source>
        <dbReference type="ARBA" id="ARBA00022553"/>
    </source>
</evidence>
<dbReference type="PANTHER" id="PTHR48111">
    <property type="entry name" value="REGULATOR OF RPOS"/>
    <property type="match status" value="1"/>
</dbReference>
<dbReference type="EMBL" id="CACVAQ010000357">
    <property type="protein sequence ID" value="CAA6825150.1"/>
    <property type="molecule type" value="Genomic_DNA"/>
</dbReference>
<dbReference type="SUPFAM" id="SSF52172">
    <property type="entry name" value="CheY-like"/>
    <property type="match status" value="1"/>
</dbReference>
<evidence type="ECO:0000256" key="6">
    <source>
        <dbReference type="PROSITE-ProRule" id="PRU00169"/>
    </source>
</evidence>
<dbReference type="GO" id="GO:0000976">
    <property type="term" value="F:transcription cis-regulatory region binding"/>
    <property type="evidence" value="ECO:0007669"/>
    <property type="project" value="TreeGrafter"/>
</dbReference>
<dbReference type="PROSITE" id="PS50110">
    <property type="entry name" value="RESPONSE_REGULATORY"/>
    <property type="match status" value="1"/>
</dbReference>
<dbReference type="GO" id="GO:0005829">
    <property type="term" value="C:cytosol"/>
    <property type="evidence" value="ECO:0007669"/>
    <property type="project" value="TreeGrafter"/>
</dbReference>
<feature type="domain" description="Response regulatory" evidence="8">
    <location>
        <begin position="4"/>
        <end position="118"/>
    </location>
</feature>
<dbReference type="GO" id="GO:0000156">
    <property type="term" value="F:phosphorelay response regulator activity"/>
    <property type="evidence" value="ECO:0007669"/>
    <property type="project" value="TreeGrafter"/>
</dbReference>
<evidence type="ECO:0000256" key="5">
    <source>
        <dbReference type="ARBA" id="ARBA00023163"/>
    </source>
</evidence>
<keyword evidence="4 7" id="KW-0238">DNA-binding</keyword>
<dbReference type="PANTHER" id="PTHR48111:SF1">
    <property type="entry name" value="TWO-COMPONENT RESPONSE REGULATOR ORR33"/>
    <property type="match status" value="1"/>
</dbReference>
<dbReference type="InterPro" id="IPR016032">
    <property type="entry name" value="Sig_transdc_resp-reg_C-effctor"/>
</dbReference>
<evidence type="ECO:0000256" key="4">
    <source>
        <dbReference type="ARBA" id="ARBA00023125"/>
    </source>
</evidence>
<dbReference type="InterPro" id="IPR036388">
    <property type="entry name" value="WH-like_DNA-bd_sf"/>
</dbReference>
<gene>
    <name evidence="10" type="ORF">HELGO_WM20111</name>
</gene>
<dbReference type="InterPro" id="IPR001789">
    <property type="entry name" value="Sig_transdc_resp-reg_receiver"/>
</dbReference>
<dbReference type="GO" id="GO:0032993">
    <property type="term" value="C:protein-DNA complex"/>
    <property type="evidence" value="ECO:0007669"/>
    <property type="project" value="TreeGrafter"/>
</dbReference>
<evidence type="ECO:0000313" key="10">
    <source>
        <dbReference type="EMBL" id="CAA6825150.1"/>
    </source>
</evidence>
<dbReference type="Gene3D" id="1.10.10.10">
    <property type="entry name" value="Winged helix-like DNA-binding domain superfamily/Winged helix DNA-binding domain"/>
    <property type="match status" value="1"/>
</dbReference>
<keyword evidence="5" id="KW-0804">Transcription</keyword>
<dbReference type="FunFam" id="3.40.50.2300:FF:000001">
    <property type="entry name" value="DNA-binding response regulator PhoB"/>
    <property type="match status" value="1"/>
</dbReference>
<dbReference type="Pfam" id="PF00486">
    <property type="entry name" value="Trans_reg_C"/>
    <property type="match status" value="1"/>
</dbReference>
<dbReference type="GO" id="GO:0006355">
    <property type="term" value="P:regulation of DNA-templated transcription"/>
    <property type="evidence" value="ECO:0007669"/>
    <property type="project" value="InterPro"/>
</dbReference>
<dbReference type="SUPFAM" id="SSF46894">
    <property type="entry name" value="C-terminal effector domain of the bipartite response regulators"/>
    <property type="match status" value="1"/>
</dbReference>
<dbReference type="PROSITE" id="PS51755">
    <property type="entry name" value="OMPR_PHOB"/>
    <property type="match status" value="1"/>
</dbReference>
<dbReference type="InterPro" id="IPR011006">
    <property type="entry name" value="CheY-like_superfamily"/>
</dbReference>
<dbReference type="AlphaFoldDB" id="A0A6S6U7A3"/>
<protein>
    <submittedName>
        <fullName evidence="10">Phosphate regulon transcriptional regulatory protein PhoB (SphR)</fullName>
    </submittedName>
</protein>
<keyword evidence="2" id="KW-0902">Two-component regulatory system</keyword>
<organism evidence="10">
    <name type="scientific">uncultured Aureispira sp</name>
    <dbReference type="NCBI Taxonomy" id="1331704"/>
    <lineage>
        <taxon>Bacteria</taxon>
        <taxon>Pseudomonadati</taxon>
        <taxon>Bacteroidota</taxon>
        <taxon>Saprospiria</taxon>
        <taxon>Saprospirales</taxon>
        <taxon>Saprospiraceae</taxon>
        <taxon>Aureispira</taxon>
        <taxon>environmental samples</taxon>
    </lineage>
</organism>
<dbReference type="InterPro" id="IPR039420">
    <property type="entry name" value="WalR-like"/>
</dbReference>
<dbReference type="SMART" id="SM00448">
    <property type="entry name" value="REC"/>
    <property type="match status" value="1"/>
</dbReference>